<dbReference type="Gene3D" id="1.10.10.60">
    <property type="entry name" value="Homeodomain-like"/>
    <property type="match status" value="2"/>
</dbReference>
<dbReference type="Proteomes" id="UP000426246">
    <property type="component" value="Chromosome"/>
</dbReference>
<dbReference type="InterPro" id="IPR037923">
    <property type="entry name" value="HTH-like"/>
</dbReference>
<accession>A0A6B8RDS1</accession>
<dbReference type="InterPro" id="IPR018062">
    <property type="entry name" value="HTH_AraC-typ_CS"/>
</dbReference>
<dbReference type="GO" id="GO:0003700">
    <property type="term" value="F:DNA-binding transcription factor activity"/>
    <property type="evidence" value="ECO:0007669"/>
    <property type="project" value="InterPro"/>
</dbReference>
<evidence type="ECO:0000256" key="2">
    <source>
        <dbReference type="ARBA" id="ARBA00023125"/>
    </source>
</evidence>
<dbReference type="GO" id="GO:0043565">
    <property type="term" value="F:sequence-specific DNA binding"/>
    <property type="evidence" value="ECO:0007669"/>
    <property type="project" value="InterPro"/>
</dbReference>
<keyword evidence="1" id="KW-0805">Transcription regulation</keyword>
<feature type="domain" description="HTH araC/xylS-type" evidence="4">
    <location>
        <begin position="176"/>
        <end position="275"/>
    </location>
</feature>
<name>A0A6B8RDS1_9BACL</name>
<dbReference type="InterPro" id="IPR009057">
    <property type="entry name" value="Homeodomain-like_sf"/>
</dbReference>
<dbReference type="AlphaFoldDB" id="A0A6B8RDS1"/>
<reference evidence="6" key="1">
    <citation type="submission" date="2018-11" db="EMBL/GenBank/DDBJ databases">
        <title>Complete genome sequence of Paenibacillus sp. ML311-T8.</title>
        <authorList>
            <person name="Nam Y.-D."/>
            <person name="Kang J."/>
            <person name="Chung W.-H."/>
            <person name="Park Y.S."/>
        </authorList>
    </citation>
    <scope>NUCLEOTIDE SEQUENCE [LARGE SCALE GENOMIC DNA]</scope>
    <source>
        <strain evidence="6">ML311-T8</strain>
    </source>
</reference>
<sequence>MEHQIRNRFAILSDLLLGLPIYLTSVGGWSNQDKMIRKQGYADFHWIQTISGQGELVTEGQTFTVNQGQGMLLFPDIAHTYYATKEPWEVSWVTFNGKYARSILRAFHWENSQILTISNPLRLLHKMDVIYSLTNSKDTMDSLDASSKIYEVLLDLHVFGSASEVRSKQQHIEHLSPVLNYIDDQYAQPIALSDLASLLSVSPQHVCVLFQQTLGMRPFEYITKQRLRKAKELLLKQTEMEISQIAQNVGYSDASYFIKLFKQQEGLTPKVFRSTHIGLPS</sequence>
<dbReference type="Pfam" id="PF12833">
    <property type="entry name" value="HTH_18"/>
    <property type="match status" value="1"/>
</dbReference>
<dbReference type="PROSITE" id="PS00041">
    <property type="entry name" value="HTH_ARAC_FAMILY_1"/>
    <property type="match status" value="1"/>
</dbReference>
<dbReference type="SMART" id="SM00342">
    <property type="entry name" value="HTH_ARAC"/>
    <property type="match status" value="1"/>
</dbReference>
<evidence type="ECO:0000256" key="1">
    <source>
        <dbReference type="ARBA" id="ARBA00023015"/>
    </source>
</evidence>
<gene>
    <name evidence="5" type="ORF">EHS13_03680</name>
</gene>
<evidence type="ECO:0000313" key="5">
    <source>
        <dbReference type="EMBL" id="QGQ94067.1"/>
    </source>
</evidence>
<keyword evidence="2" id="KW-0238">DNA-binding</keyword>
<dbReference type="PANTHER" id="PTHR43280">
    <property type="entry name" value="ARAC-FAMILY TRANSCRIPTIONAL REGULATOR"/>
    <property type="match status" value="1"/>
</dbReference>
<dbReference type="KEGG" id="ppsc:EHS13_03680"/>
<dbReference type="SUPFAM" id="SSF46689">
    <property type="entry name" value="Homeodomain-like"/>
    <property type="match status" value="2"/>
</dbReference>
<proteinExistence type="predicted"/>
<dbReference type="PRINTS" id="PR00032">
    <property type="entry name" value="HTHARAC"/>
</dbReference>
<dbReference type="OrthoDB" id="185320at2"/>
<evidence type="ECO:0000313" key="6">
    <source>
        <dbReference type="Proteomes" id="UP000426246"/>
    </source>
</evidence>
<dbReference type="InterPro" id="IPR020449">
    <property type="entry name" value="Tscrpt_reg_AraC-type_HTH"/>
</dbReference>
<dbReference type="SUPFAM" id="SSF51215">
    <property type="entry name" value="Regulatory protein AraC"/>
    <property type="match status" value="1"/>
</dbReference>
<keyword evidence="6" id="KW-1185">Reference proteome</keyword>
<dbReference type="PROSITE" id="PS01124">
    <property type="entry name" value="HTH_ARAC_FAMILY_2"/>
    <property type="match status" value="1"/>
</dbReference>
<dbReference type="PANTHER" id="PTHR43280:SF2">
    <property type="entry name" value="HTH-TYPE TRANSCRIPTIONAL REGULATOR EXSA"/>
    <property type="match status" value="1"/>
</dbReference>
<keyword evidence="3" id="KW-0804">Transcription</keyword>
<dbReference type="Gene3D" id="2.60.120.280">
    <property type="entry name" value="Regulatory protein AraC"/>
    <property type="match status" value="1"/>
</dbReference>
<dbReference type="InterPro" id="IPR018060">
    <property type="entry name" value="HTH_AraC"/>
</dbReference>
<evidence type="ECO:0000259" key="4">
    <source>
        <dbReference type="PROSITE" id="PS01124"/>
    </source>
</evidence>
<evidence type="ECO:0000256" key="3">
    <source>
        <dbReference type="ARBA" id="ARBA00023163"/>
    </source>
</evidence>
<dbReference type="InterPro" id="IPR003313">
    <property type="entry name" value="AraC-bd"/>
</dbReference>
<dbReference type="Pfam" id="PF02311">
    <property type="entry name" value="AraC_binding"/>
    <property type="match status" value="1"/>
</dbReference>
<dbReference type="RefSeq" id="WP_155699064.1">
    <property type="nucleotide sequence ID" value="NZ_CP034235.1"/>
</dbReference>
<dbReference type="EMBL" id="CP034235">
    <property type="protein sequence ID" value="QGQ94067.1"/>
    <property type="molecule type" value="Genomic_DNA"/>
</dbReference>
<protein>
    <submittedName>
        <fullName evidence="5">AraC family transcriptional regulator</fullName>
    </submittedName>
</protein>
<organism evidence="5 6">
    <name type="scientific">Paenibacillus psychroresistens</name>
    <dbReference type="NCBI Taxonomy" id="1778678"/>
    <lineage>
        <taxon>Bacteria</taxon>
        <taxon>Bacillati</taxon>
        <taxon>Bacillota</taxon>
        <taxon>Bacilli</taxon>
        <taxon>Bacillales</taxon>
        <taxon>Paenibacillaceae</taxon>
        <taxon>Paenibacillus</taxon>
    </lineage>
</organism>